<dbReference type="InterPro" id="IPR016088">
    <property type="entry name" value="Chalcone_isomerase_3-sand"/>
</dbReference>
<dbReference type="InterPro" id="IPR036298">
    <property type="entry name" value="Chalcone_isomerase_sf"/>
</dbReference>
<feature type="domain" description="Chalcone isomerase" evidence="1">
    <location>
        <begin position="150"/>
        <end position="274"/>
    </location>
</feature>
<keyword evidence="2" id="KW-0413">Isomerase</keyword>
<dbReference type="GO" id="GO:0016872">
    <property type="term" value="F:intramolecular lyase activity"/>
    <property type="evidence" value="ECO:0007669"/>
    <property type="project" value="InterPro"/>
</dbReference>
<sequence>MSSLRTLTRALPRTCRRSPTLQSRLFQTSARGWTSSLTKDRRLAFLGGTAIGLLATSLALSVQQPIHLDAPPLSSEEDVAIDPETNIAFPKTMHIESKVRIPDMTLLGVGVRKVSFLKVKVYSVAFYADLSNPDLKIPQGASPEEQIEYIIRNTTCCVRIIPYRNTNYHHLRDAWVRTLSLRLNQTIRDKGIDEDAGLAASTSIRKVKTMFPNVSLNAGEYLDVLLAPKVSGKPRVAIFRDLGTVEDEFTATEFFLQYFKGQEPTPSPPLKQRVIASLQSA</sequence>
<name>A0A550C5R3_9AGAR</name>
<dbReference type="SUPFAM" id="SSF54626">
    <property type="entry name" value="Chalcone isomerase"/>
    <property type="match status" value="1"/>
</dbReference>
<protein>
    <submittedName>
        <fullName evidence="2">Chalcone-flavanone isomerase-domain-containing protein</fullName>
    </submittedName>
</protein>
<dbReference type="EMBL" id="VDMD01000023">
    <property type="protein sequence ID" value="TRM60144.1"/>
    <property type="molecule type" value="Genomic_DNA"/>
</dbReference>
<dbReference type="PANTHER" id="PTHR47284">
    <property type="entry name" value="FATTY-ACID-BINDING PROTEIN 2"/>
    <property type="match status" value="1"/>
</dbReference>
<dbReference type="OrthoDB" id="18193at2759"/>
<proteinExistence type="predicted"/>
<accession>A0A550C5R3</accession>
<comment type="caution">
    <text evidence="2">The sequence shown here is derived from an EMBL/GenBank/DDBJ whole genome shotgun (WGS) entry which is preliminary data.</text>
</comment>
<reference evidence="2 3" key="1">
    <citation type="journal article" date="2019" name="New Phytol.">
        <title>Comparative genomics reveals unique wood-decay strategies and fruiting body development in the Schizophyllaceae.</title>
        <authorList>
            <person name="Almasi E."/>
            <person name="Sahu N."/>
            <person name="Krizsan K."/>
            <person name="Balint B."/>
            <person name="Kovacs G.M."/>
            <person name="Kiss B."/>
            <person name="Cseklye J."/>
            <person name="Drula E."/>
            <person name="Henrissat B."/>
            <person name="Nagy I."/>
            <person name="Chovatia M."/>
            <person name="Adam C."/>
            <person name="LaButti K."/>
            <person name="Lipzen A."/>
            <person name="Riley R."/>
            <person name="Grigoriev I.V."/>
            <person name="Nagy L.G."/>
        </authorList>
    </citation>
    <scope>NUCLEOTIDE SEQUENCE [LARGE SCALE GENOMIC DNA]</scope>
    <source>
        <strain evidence="2 3">NL-1724</strain>
    </source>
</reference>
<dbReference type="STRING" id="97359.A0A550C5R3"/>
<dbReference type="Pfam" id="PF16035">
    <property type="entry name" value="Chalcone_2"/>
    <property type="match status" value="2"/>
</dbReference>
<feature type="domain" description="Chalcone isomerase" evidence="1">
    <location>
        <begin position="103"/>
        <end position="131"/>
    </location>
</feature>
<gene>
    <name evidence="2" type="ORF">BD626DRAFT_505641</name>
</gene>
<organism evidence="2 3">
    <name type="scientific">Schizophyllum amplum</name>
    <dbReference type="NCBI Taxonomy" id="97359"/>
    <lineage>
        <taxon>Eukaryota</taxon>
        <taxon>Fungi</taxon>
        <taxon>Dikarya</taxon>
        <taxon>Basidiomycota</taxon>
        <taxon>Agaricomycotina</taxon>
        <taxon>Agaricomycetes</taxon>
        <taxon>Agaricomycetidae</taxon>
        <taxon>Agaricales</taxon>
        <taxon>Schizophyllaceae</taxon>
        <taxon>Schizophyllum</taxon>
    </lineage>
</organism>
<dbReference type="Gene3D" id="3.50.70.10">
    <property type="match status" value="1"/>
</dbReference>
<evidence type="ECO:0000259" key="1">
    <source>
        <dbReference type="Pfam" id="PF16035"/>
    </source>
</evidence>
<dbReference type="AlphaFoldDB" id="A0A550C5R3"/>
<evidence type="ECO:0000313" key="2">
    <source>
        <dbReference type="EMBL" id="TRM60144.1"/>
    </source>
</evidence>
<evidence type="ECO:0000313" key="3">
    <source>
        <dbReference type="Proteomes" id="UP000320762"/>
    </source>
</evidence>
<dbReference type="PANTHER" id="PTHR47284:SF3">
    <property type="entry name" value="FATTY-ACID-BINDING PROTEIN 2"/>
    <property type="match status" value="1"/>
</dbReference>
<dbReference type="Proteomes" id="UP000320762">
    <property type="component" value="Unassembled WGS sequence"/>
</dbReference>
<keyword evidence="3" id="KW-1185">Reference proteome</keyword>
<dbReference type="InterPro" id="IPR016087">
    <property type="entry name" value="Chalcone_isomerase"/>
</dbReference>